<proteinExistence type="predicted"/>
<evidence type="ECO:0008006" key="5">
    <source>
        <dbReference type="Google" id="ProtNLM"/>
    </source>
</evidence>
<reference evidence="3 4" key="1">
    <citation type="submission" date="2024-09" db="EMBL/GenBank/DDBJ databases">
        <authorList>
            <person name="Sun Q."/>
            <person name="Mori K."/>
        </authorList>
    </citation>
    <scope>NUCLEOTIDE SEQUENCE [LARGE SCALE GENOMIC DNA]</scope>
    <source>
        <strain evidence="3 4">JCM 3028</strain>
    </source>
</reference>
<dbReference type="EMBL" id="JBHMBS010000004">
    <property type="protein sequence ID" value="MFB9675845.1"/>
    <property type="molecule type" value="Genomic_DNA"/>
</dbReference>
<evidence type="ECO:0000256" key="1">
    <source>
        <dbReference type="SAM" id="MobiDB-lite"/>
    </source>
</evidence>
<gene>
    <name evidence="3" type="ORF">ACFFRH_10135</name>
</gene>
<keyword evidence="2" id="KW-1133">Transmembrane helix</keyword>
<evidence type="ECO:0000256" key="2">
    <source>
        <dbReference type="SAM" id="Phobius"/>
    </source>
</evidence>
<organism evidence="3 4">
    <name type="scientific">Streptosporangium vulgare</name>
    <dbReference type="NCBI Taxonomy" id="46190"/>
    <lineage>
        <taxon>Bacteria</taxon>
        <taxon>Bacillati</taxon>
        <taxon>Actinomycetota</taxon>
        <taxon>Actinomycetes</taxon>
        <taxon>Streptosporangiales</taxon>
        <taxon>Streptosporangiaceae</taxon>
        <taxon>Streptosporangium</taxon>
    </lineage>
</organism>
<evidence type="ECO:0000313" key="3">
    <source>
        <dbReference type="EMBL" id="MFB9675845.1"/>
    </source>
</evidence>
<comment type="caution">
    <text evidence="3">The sequence shown here is derived from an EMBL/GenBank/DDBJ whole genome shotgun (WGS) entry which is preliminary data.</text>
</comment>
<name>A0ABV5T9T1_9ACTN</name>
<dbReference type="Gene3D" id="2.120.10.30">
    <property type="entry name" value="TolB, C-terminal domain"/>
    <property type="match status" value="1"/>
</dbReference>
<dbReference type="RefSeq" id="WP_344745426.1">
    <property type="nucleotide sequence ID" value="NZ_BAAAWW010000064.1"/>
</dbReference>
<protein>
    <recommendedName>
        <fullName evidence="5">WD40 repeat domain-containing protein</fullName>
    </recommendedName>
</protein>
<dbReference type="Proteomes" id="UP001589610">
    <property type="component" value="Unassembled WGS sequence"/>
</dbReference>
<dbReference type="InterPro" id="IPR011042">
    <property type="entry name" value="6-blade_b-propeller_TolB-like"/>
</dbReference>
<accession>A0ABV5T9T1</accession>
<keyword evidence="4" id="KW-1185">Reference proteome</keyword>
<evidence type="ECO:0000313" key="4">
    <source>
        <dbReference type="Proteomes" id="UP001589610"/>
    </source>
</evidence>
<feature type="transmembrane region" description="Helical" evidence="2">
    <location>
        <begin position="44"/>
        <end position="66"/>
    </location>
</feature>
<sequence length="417" mass="44873">MNDDLEDNLRSALGHASERAPHAPSGLSAHIVTRSRRRGTRARALAAAVAVAVVTGGLAVTVRGAANPLDPTADPMAASSAGSAKPSLPGEVSEIPDPAEKVWPRAVRKIPAVLPDGRELRPQTFIDDHTLLVETWSSFEKSDAIYAYDMDNAEIRKITDVPTPKKTVTFASNFTIGAGQVAWWTARKSDDGKVVDLWAAPLAGGEARLVASYRNDEDVSGLLDPPAVTGDGRIAFSFRRSDGVFSVPLGGGTVKPVAGADRYHVMDWPWVGSGGIFEHAEPTFAELLNVETGERRTALINPGERDVRCGLIACVGRKADGKSFYRLRDGSREREPSFRLNLLPGRAVDRFHGSTYRKGERRGSILHDMVTGRSGDLGIHPAEGEGVKLTAPMMGNERLVSYRIGDQIVVIDLGKIN</sequence>
<dbReference type="SUPFAM" id="SSF69304">
    <property type="entry name" value="Tricorn protease N-terminal domain"/>
    <property type="match status" value="1"/>
</dbReference>
<feature type="region of interest" description="Disordered" evidence="1">
    <location>
        <begin position="71"/>
        <end position="91"/>
    </location>
</feature>
<keyword evidence="2" id="KW-0812">Transmembrane</keyword>
<keyword evidence="2" id="KW-0472">Membrane</keyword>